<feature type="transmembrane region" description="Helical" evidence="7">
    <location>
        <begin position="12"/>
        <end position="32"/>
    </location>
</feature>
<name>A0A4U8Q932_9FIRM</name>
<dbReference type="PROSITE" id="PS50928">
    <property type="entry name" value="ABC_TM1"/>
    <property type="match status" value="1"/>
</dbReference>
<dbReference type="Proteomes" id="UP000306509">
    <property type="component" value="Unassembled WGS sequence"/>
</dbReference>
<dbReference type="OrthoDB" id="145927at2"/>
<evidence type="ECO:0000313" key="10">
    <source>
        <dbReference type="Proteomes" id="UP000306509"/>
    </source>
</evidence>
<keyword evidence="4 7" id="KW-0812">Transmembrane</keyword>
<dbReference type="GO" id="GO:0055085">
    <property type="term" value="P:transmembrane transport"/>
    <property type="evidence" value="ECO:0007669"/>
    <property type="project" value="InterPro"/>
</dbReference>
<evidence type="ECO:0000313" key="9">
    <source>
        <dbReference type="EMBL" id="TLD01417.1"/>
    </source>
</evidence>
<evidence type="ECO:0000256" key="6">
    <source>
        <dbReference type="ARBA" id="ARBA00023136"/>
    </source>
</evidence>
<dbReference type="InterPro" id="IPR051393">
    <property type="entry name" value="ABC_transporter_permease"/>
</dbReference>
<gene>
    <name evidence="9" type="primary">lacF_13</name>
    <name evidence="9" type="ORF">DSM106044_01691</name>
</gene>
<protein>
    <submittedName>
        <fullName evidence="9">Lactose transport system permease protein LacF</fullName>
    </submittedName>
</protein>
<comment type="similarity">
    <text evidence="7">Belongs to the binding-protein-dependent transport system permease family.</text>
</comment>
<accession>A0A4U8Q932</accession>
<feature type="transmembrane region" description="Helical" evidence="7">
    <location>
        <begin position="107"/>
        <end position="127"/>
    </location>
</feature>
<evidence type="ECO:0000259" key="8">
    <source>
        <dbReference type="PROSITE" id="PS50928"/>
    </source>
</evidence>
<organism evidence="9 10">
    <name type="scientific">Robinsoniella peoriensis</name>
    <dbReference type="NCBI Taxonomy" id="180332"/>
    <lineage>
        <taxon>Bacteria</taxon>
        <taxon>Bacillati</taxon>
        <taxon>Bacillota</taxon>
        <taxon>Clostridia</taxon>
        <taxon>Lachnospirales</taxon>
        <taxon>Lachnospiraceae</taxon>
        <taxon>Robinsoniella</taxon>
    </lineage>
</organism>
<feature type="transmembrane region" description="Helical" evidence="7">
    <location>
        <begin position="156"/>
        <end position="181"/>
    </location>
</feature>
<keyword evidence="3" id="KW-1003">Cell membrane</keyword>
<dbReference type="SUPFAM" id="SSF161098">
    <property type="entry name" value="MetI-like"/>
    <property type="match status" value="1"/>
</dbReference>
<dbReference type="CDD" id="cd06261">
    <property type="entry name" value="TM_PBP2"/>
    <property type="match status" value="1"/>
</dbReference>
<dbReference type="PANTHER" id="PTHR30193">
    <property type="entry name" value="ABC TRANSPORTER PERMEASE PROTEIN"/>
    <property type="match status" value="1"/>
</dbReference>
<feature type="transmembrane region" description="Helical" evidence="7">
    <location>
        <begin position="75"/>
        <end position="95"/>
    </location>
</feature>
<dbReference type="GO" id="GO:0005886">
    <property type="term" value="C:plasma membrane"/>
    <property type="evidence" value="ECO:0007669"/>
    <property type="project" value="UniProtKB-SubCell"/>
</dbReference>
<keyword evidence="10" id="KW-1185">Reference proteome</keyword>
<evidence type="ECO:0000256" key="2">
    <source>
        <dbReference type="ARBA" id="ARBA00022448"/>
    </source>
</evidence>
<comment type="caution">
    <text evidence="9">The sequence shown here is derived from an EMBL/GenBank/DDBJ whole genome shotgun (WGS) entry which is preliminary data.</text>
</comment>
<feature type="domain" description="ABC transmembrane type-1" evidence="8">
    <location>
        <begin position="71"/>
        <end position="283"/>
    </location>
</feature>
<dbReference type="PANTHER" id="PTHR30193:SF37">
    <property type="entry name" value="INNER MEMBRANE ABC TRANSPORTER PERMEASE PROTEIN YCJO"/>
    <property type="match status" value="1"/>
</dbReference>
<keyword evidence="6 7" id="KW-0472">Membrane</keyword>
<evidence type="ECO:0000256" key="4">
    <source>
        <dbReference type="ARBA" id="ARBA00022692"/>
    </source>
</evidence>
<dbReference type="RefSeq" id="WP_027295501.1">
    <property type="nucleotide sequence ID" value="NZ_CABMJZ010000132.1"/>
</dbReference>
<comment type="subcellular location">
    <subcellularLocation>
        <location evidence="1 7">Cell membrane</location>
        <topology evidence="1 7">Multi-pass membrane protein</topology>
    </subcellularLocation>
</comment>
<dbReference type="InterPro" id="IPR000515">
    <property type="entry name" value="MetI-like"/>
</dbReference>
<keyword evidence="5 7" id="KW-1133">Transmembrane helix</keyword>
<sequence>MNSLTKKRNRFIILSLLVPVVLLVAFVVFPAVDLFRMSFTNWDGYSANSNFIGIDNYISMFKNKDLWLSLRNNGIYFAVHLLMIPVEMAIAVILTSKLRAAKAYKTIVFLPYIINGVAIAYAFSYFFSPVNGAFDSILEALHLGGLSRNWLSDPKIVNFVLAFVSLWKFSGYHIVLFIAALQSVPKDIVEAANVDGANAFQIFRYIQVPSISLVLDFILFDNIRGALQVFDIPFVMTQGGPGYASSTFTLYTIKTAFTFNNFGLASTMAVAIMILIVIIYVVQNRVLHIGKPKPQKVLKIRRKGGK</sequence>
<evidence type="ECO:0000256" key="1">
    <source>
        <dbReference type="ARBA" id="ARBA00004651"/>
    </source>
</evidence>
<dbReference type="STRING" id="180332.GCA_000797495_02263"/>
<dbReference type="Pfam" id="PF00528">
    <property type="entry name" value="BPD_transp_1"/>
    <property type="match status" value="1"/>
</dbReference>
<dbReference type="InterPro" id="IPR035906">
    <property type="entry name" value="MetI-like_sf"/>
</dbReference>
<dbReference type="AlphaFoldDB" id="A0A4U8Q932"/>
<feature type="transmembrane region" description="Helical" evidence="7">
    <location>
        <begin position="262"/>
        <end position="282"/>
    </location>
</feature>
<dbReference type="Gene3D" id="1.10.3720.10">
    <property type="entry name" value="MetI-like"/>
    <property type="match status" value="1"/>
</dbReference>
<evidence type="ECO:0000256" key="3">
    <source>
        <dbReference type="ARBA" id="ARBA00022475"/>
    </source>
</evidence>
<evidence type="ECO:0000256" key="5">
    <source>
        <dbReference type="ARBA" id="ARBA00022989"/>
    </source>
</evidence>
<dbReference type="EMBL" id="QGQD01000039">
    <property type="protein sequence ID" value="TLD01417.1"/>
    <property type="molecule type" value="Genomic_DNA"/>
</dbReference>
<evidence type="ECO:0000256" key="7">
    <source>
        <dbReference type="RuleBase" id="RU363032"/>
    </source>
</evidence>
<keyword evidence="2 7" id="KW-0813">Transport</keyword>
<proteinExistence type="inferred from homology"/>
<reference evidence="9 10" key="1">
    <citation type="journal article" date="2019" name="Anaerobe">
        <title>Detection of Robinsoniella peoriensis in multiple bone samples of a trauma patient.</title>
        <authorList>
            <person name="Schrottner P."/>
            <person name="Hartwich K."/>
            <person name="Bunk B."/>
            <person name="Schober I."/>
            <person name="Helbig S."/>
            <person name="Rudolph W.W."/>
            <person name="Gunzer F."/>
        </authorList>
    </citation>
    <scope>NUCLEOTIDE SEQUENCE [LARGE SCALE GENOMIC DNA]</scope>
    <source>
        <strain evidence="9 10">DSM 106044</strain>
    </source>
</reference>